<dbReference type="GO" id="GO:0008270">
    <property type="term" value="F:zinc ion binding"/>
    <property type="evidence" value="ECO:0007669"/>
    <property type="project" value="InterPro"/>
</dbReference>
<evidence type="ECO:0000256" key="5">
    <source>
        <dbReference type="ARBA" id="ARBA00023163"/>
    </source>
</evidence>
<accession>A0AA35PXY5</accession>
<proteinExistence type="predicted"/>
<keyword evidence="8" id="KW-1185">Reference proteome</keyword>
<dbReference type="GO" id="GO:0000981">
    <property type="term" value="F:DNA-binding transcription factor activity, RNA polymerase II-specific"/>
    <property type="evidence" value="ECO:0007669"/>
    <property type="project" value="InterPro"/>
</dbReference>
<comment type="caution">
    <text evidence="7">The sequence shown here is derived from an EMBL/GenBank/DDBJ whole genome shotgun (WGS) entry which is preliminary data.</text>
</comment>
<dbReference type="InterPro" id="IPR052360">
    <property type="entry name" value="Transcr_Regulatory_Proteins"/>
</dbReference>
<sequence length="552" mass="61969">MNSTFAATSRSFSNKDIILESFQTALAFNDSVRRVKCDETRPRCNRCTSTKRICDGYVSHSRSIPRRELADAVRGLSVIGPASQALNQSPLPSNPVSRPASSDDAVYFDLFRQVTVPGTCIFFPSSFWRESILQVAHSEPAVWHATLALGALHHRAGALTLGRKDDDRVLARAELHYGKAMALARDLDSTAKVVTLSIALVAAANMLERWSEMQTHVMAGLKIIAQDEARTSRHKFLRASLTRFDLLAMTYGDSQSPYPYNQCSSIYTLDQFLSVPHTQSVSYEELSSELFGLMRAGFLLDDSLFSGNLAYGPWVTKYDAFLRRLTLWESSMAGFEDAHKPTNRDQTTRLSLRLYHVTLRTMIQAGFVGRETRYDALLGRFEYMVNLAATLQQRMRTDSAINFSLELGLIIPLGVVIHRCRHHALRRAALRILKESNRVEGMWRSDTASAIFGALVAVEEGSVVPTNTYIYTPFLLDSSLSNIPWRAWSKLNFELLATLGWNDAPMIPEEKRVKEFQANMYPGKRCAELRLITGPINDGDPYGEVKEVTVQF</sequence>
<keyword evidence="4" id="KW-0238">DNA-binding</keyword>
<dbReference type="PANTHER" id="PTHR36206:SF12">
    <property type="entry name" value="ASPERCRYPTIN BIOSYNTHESIS CLUSTER-SPECIFIC TRANSCRIPTION REGULATOR ATNN-RELATED"/>
    <property type="match status" value="1"/>
</dbReference>
<evidence type="ECO:0000256" key="1">
    <source>
        <dbReference type="ARBA" id="ARBA00022723"/>
    </source>
</evidence>
<dbReference type="InterPro" id="IPR001138">
    <property type="entry name" value="Zn2Cys6_DnaBD"/>
</dbReference>
<dbReference type="InterPro" id="IPR036864">
    <property type="entry name" value="Zn2-C6_fun-type_DNA-bd_sf"/>
</dbReference>
<dbReference type="SUPFAM" id="SSF57701">
    <property type="entry name" value="Zn2/Cys6 DNA-binding domain"/>
    <property type="match status" value="1"/>
</dbReference>
<dbReference type="Proteomes" id="UP001160390">
    <property type="component" value="Unassembled WGS sequence"/>
</dbReference>
<keyword evidence="3" id="KW-0805">Transcription regulation</keyword>
<dbReference type="CDD" id="cd00067">
    <property type="entry name" value="GAL4"/>
    <property type="match status" value="1"/>
</dbReference>
<dbReference type="PANTHER" id="PTHR36206">
    <property type="entry name" value="ASPERCRYPTIN BIOSYNTHESIS CLUSTER-SPECIFIC TRANSCRIPTION REGULATOR ATNN-RELATED"/>
    <property type="match status" value="1"/>
</dbReference>
<dbReference type="InterPro" id="IPR021858">
    <property type="entry name" value="Fun_TF"/>
</dbReference>
<keyword evidence="6" id="KW-0539">Nucleus</keyword>
<dbReference type="EMBL" id="CABFNP030000522">
    <property type="protein sequence ID" value="CAI6038995.1"/>
    <property type="molecule type" value="Genomic_DNA"/>
</dbReference>
<dbReference type="AlphaFoldDB" id="A0AA35PXY5"/>
<dbReference type="Pfam" id="PF11951">
    <property type="entry name" value="Fungal_trans_2"/>
    <property type="match status" value="1"/>
</dbReference>
<protein>
    <recommendedName>
        <fullName evidence="9">Zn(2)-C6 fungal-type domain-containing protein</fullName>
    </recommendedName>
</protein>
<keyword evidence="1" id="KW-0479">Metal-binding</keyword>
<evidence type="ECO:0000256" key="6">
    <source>
        <dbReference type="ARBA" id="ARBA00023242"/>
    </source>
</evidence>
<evidence type="ECO:0000256" key="2">
    <source>
        <dbReference type="ARBA" id="ARBA00022833"/>
    </source>
</evidence>
<keyword evidence="2" id="KW-0862">Zinc</keyword>
<dbReference type="GO" id="GO:0003677">
    <property type="term" value="F:DNA binding"/>
    <property type="evidence" value="ECO:0007669"/>
    <property type="project" value="UniProtKB-KW"/>
</dbReference>
<keyword evidence="5" id="KW-0804">Transcription</keyword>
<evidence type="ECO:0000256" key="4">
    <source>
        <dbReference type="ARBA" id="ARBA00023125"/>
    </source>
</evidence>
<evidence type="ECO:0000313" key="8">
    <source>
        <dbReference type="Proteomes" id="UP001160390"/>
    </source>
</evidence>
<name>A0AA35PXY5_9HYPO</name>
<organism evidence="7 8">
    <name type="scientific">Clonostachys chloroleuca</name>
    <dbReference type="NCBI Taxonomy" id="1926264"/>
    <lineage>
        <taxon>Eukaryota</taxon>
        <taxon>Fungi</taxon>
        <taxon>Dikarya</taxon>
        <taxon>Ascomycota</taxon>
        <taxon>Pezizomycotina</taxon>
        <taxon>Sordariomycetes</taxon>
        <taxon>Hypocreomycetidae</taxon>
        <taxon>Hypocreales</taxon>
        <taxon>Bionectriaceae</taxon>
        <taxon>Clonostachys</taxon>
    </lineage>
</organism>
<gene>
    <name evidence="7" type="ORF">CCHLO57077_00016998</name>
</gene>
<reference evidence="7" key="1">
    <citation type="submission" date="2023-01" db="EMBL/GenBank/DDBJ databases">
        <authorList>
            <person name="Piombo E."/>
        </authorList>
    </citation>
    <scope>NUCLEOTIDE SEQUENCE</scope>
</reference>
<evidence type="ECO:0000256" key="3">
    <source>
        <dbReference type="ARBA" id="ARBA00023015"/>
    </source>
</evidence>
<evidence type="ECO:0000313" key="7">
    <source>
        <dbReference type="EMBL" id="CAI6038995.1"/>
    </source>
</evidence>
<evidence type="ECO:0008006" key="9">
    <source>
        <dbReference type="Google" id="ProtNLM"/>
    </source>
</evidence>